<dbReference type="InterPro" id="IPR027417">
    <property type="entry name" value="P-loop_NTPase"/>
</dbReference>
<dbReference type="Gene3D" id="3.40.50.300">
    <property type="entry name" value="P-loop containing nucleotide triphosphate hydrolases"/>
    <property type="match status" value="1"/>
</dbReference>
<dbReference type="InterPro" id="IPR003593">
    <property type="entry name" value="AAA+_ATPase"/>
</dbReference>
<dbReference type="GO" id="GO:0005524">
    <property type="term" value="F:ATP binding"/>
    <property type="evidence" value="ECO:0007669"/>
    <property type="project" value="InterPro"/>
</dbReference>
<dbReference type="PANTHER" id="PTHR46411">
    <property type="entry name" value="FAMILY ATPASE, PUTATIVE-RELATED"/>
    <property type="match status" value="1"/>
</dbReference>
<comment type="caution">
    <text evidence="3">The sequence shown here is derived from an EMBL/GenBank/DDBJ whole genome shotgun (WGS) entry which is preliminary data.</text>
</comment>
<evidence type="ECO:0000313" key="4">
    <source>
        <dbReference type="Proteomes" id="UP001165205"/>
    </source>
</evidence>
<feature type="compositionally biased region" description="Basic and acidic residues" evidence="1">
    <location>
        <begin position="279"/>
        <end position="290"/>
    </location>
</feature>
<dbReference type="EMBL" id="BSYA01000118">
    <property type="protein sequence ID" value="GMG33468.1"/>
    <property type="molecule type" value="Genomic_DNA"/>
</dbReference>
<feature type="region of interest" description="Disordered" evidence="1">
    <location>
        <begin position="246"/>
        <end position="290"/>
    </location>
</feature>
<dbReference type="AlphaFoldDB" id="A0AAN4YLZ0"/>
<evidence type="ECO:0000256" key="1">
    <source>
        <dbReference type="SAM" id="MobiDB-lite"/>
    </source>
</evidence>
<evidence type="ECO:0000259" key="2">
    <source>
        <dbReference type="SMART" id="SM00382"/>
    </source>
</evidence>
<dbReference type="SUPFAM" id="SSF52540">
    <property type="entry name" value="P-loop containing nucleoside triphosphate hydrolases"/>
    <property type="match status" value="1"/>
</dbReference>
<gene>
    <name evidence="3" type="ORF">Aory04_000899400</name>
</gene>
<dbReference type="Proteomes" id="UP001165205">
    <property type="component" value="Unassembled WGS sequence"/>
</dbReference>
<proteinExistence type="predicted"/>
<name>A0AAN4YLZ0_ASPOZ</name>
<reference evidence="3" key="1">
    <citation type="submission" date="2023-04" db="EMBL/GenBank/DDBJ databases">
        <title>Aspergillus oryzae NBRC 4228.</title>
        <authorList>
            <person name="Ichikawa N."/>
            <person name="Sato H."/>
            <person name="Tonouchi N."/>
        </authorList>
    </citation>
    <scope>NUCLEOTIDE SEQUENCE</scope>
    <source>
        <strain evidence="3">NBRC 4228</strain>
    </source>
</reference>
<evidence type="ECO:0000313" key="3">
    <source>
        <dbReference type="EMBL" id="GMG33468.1"/>
    </source>
</evidence>
<dbReference type="GO" id="GO:0016887">
    <property type="term" value="F:ATP hydrolysis activity"/>
    <property type="evidence" value="ECO:0007669"/>
    <property type="project" value="InterPro"/>
</dbReference>
<dbReference type="PANTHER" id="PTHR46411:SF3">
    <property type="entry name" value="AAA+ ATPASE DOMAIN-CONTAINING PROTEIN"/>
    <property type="match status" value="1"/>
</dbReference>
<accession>A0AAN4YLZ0</accession>
<dbReference type="InterPro" id="IPR003959">
    <property type="entry name" value="ATPase_AAA_core"/>
</dbReference>
<sequence length="290" mass="32505">MTSRDSFEYSPREEDLHLLPSRLFGYSLQNRRFVALNVRNLRRNEGSRDMFKNLIINPHREAILRALDESHFIRREINDNRGIATTNQDIVHNKGRGLVILLHGVPGVGKTSTAETIASHFQKPLLPITCGDLRLDPAAVEKSLKELFRVAQLWDCILLLDEADVFLSERVSSDLNRNALVVNASRAAAPESAQPAKPLAYSGWVNQHPSQPSFVPPQAQAAYNLATSPPPANRLYPQQLQQPHYVFPGPSLQNTYEQPLMAEGYHRPQALTSVPQVQPHEHGSDSESDM</sequence>
<dbReference type="SMART" id="SM00382">
    <property type="entry name" value="AAA"/>
    <property type="match status" value="1"/>
</dbReference>
<feature type="domain" description="AAA+ ATPase" evidence="2">
    <location>
        <begin position="96"/>
        <end position="199"/>
    </location>
</feature>
<dbReference type="Pfam" id="PF00004">
    <property type="entry name" value="AAA"/>
    <property type="match status" value="1"/>
</dbReference>
<organism evidence="3 4">
    <name type="scientific">Aspergillus oryzae</name>
    <name type="common">Yellow koji mold</name>
    <dbReference type="NCBI Taxonomy" id="5062"/>
    <lineage>
        <taxon>Eukaryota</taxon>
        <taxon>Fungi</taxon>
        <taxon>Dikarya</taxon>
        <taxon>Ascomycota</taxon>
        <taxon>Pezizomycotina</taxon>
        <taxon>Eurotiomycetes</taxon>
        <taxon>Eurotiomycetidae</taxon>
        <taxon>Eurotiales</taxon>
        <taxon>Aspergillaceae</taxon>
        <taxon>Aspergillus</taxon>
        <taxon>Aspergillus subgen. Circumdati</taxon>
    </lineage>
</organism>
<protein>
    <submittedName>
        <fullName evidence="3">Unnamed protein product</fullName>
    </submittedName>
</protein>